<keyword evidence="2" id="KW-1133">Transmembrane helix</keyword>
<dbReference type="EMBL" id="FN653073">
    <property type="protein sequence ID" value="CBY10993.1"/>
    <property type="molecule type" value="Genomic_DNA"/>
</dbReference>
<evidence type="ECO:0000313" key="4">
    <source>
        <dbReference type="EMBL" id="CBY10993.1"/>
    </source>
</evidence>
<dbReference type="PANTHER" id="PTHR10264">
    <property type="entry name" value="BAND 7 PROTEIN-RELATED"/>
    <property type="match status" value="1"/>
</dbReference>
<proteinExistence type="inferred from homology"/>
<dbReference type="AlphaFoldDB" id="E4XLY6"/>
<evidence type="ECO:0000313" key="5">
    <source>
        <dbReference type="Proteomes" id="UP000001307"/>
    </source>
</evidence>
<keyword evidence="2" id="KW-0472">Membrane</keyword>
<dbReference type="Gene3D" id="3.30.479.30">
    <property type="entry name" value="Band 7 domain"/>
    <property type="match status" value="1"/>
</dbReference>
<gene>
    <name evidence="4" type="ORF">GSOID_T00014733001</name>
</gene>
<comment type="similarity">
    <text evidence="1">Belongs to the band 7/mec-2 family.</text>
</comment>
<evidence type="ECO:0000256" key="2">
    <source>
        <dbReference type="SAM" id="Phobius"/>
    </source>
</evidence>
<feature type="transmembrane region" description="Helical" evidence="2">
    <location>
        <begin position="23"/>
        <end position="43"/>
    </location>
</feature>
<name>E4XLY6_OIKDI</name>
<dbReference type="InterPro" id="IPR036013">
    <property type="entry name" value="Band_7/SPFH_dom_sf"/>
</dbReference>
<feature type="domain" description="Band 7" evidence="3">
    <location>
        <begin position="48"/>
        <end position="182"/>
    </location>
</feature>
<keyword evidence="2" id="KW-0812">Transmembrane</keyword>
<protein>
    <recommendedName>
        <fullName evidence="3">Band 7 domain-containing protein</fullName>
    </recommendedName>
</protein>
<dbReference type="InParanoid" id="E4XLY6"/>
<dbReference type="SUPFAM" id="SSF117892">
    <property type="entry name" value="Band 7/SPFH domain"/>
    <property type="match status" value="1"/>
</dbReference>
<keyword evidence="5" id="KW-1185">Reference proteome</keyword>
<dbReference type="GO" id="GO:0005886">
    <property type="term" value="C:plasma membrane"/>
    <property type="evidence" value="ECO:0007669"/>
    <property type="project" value="InterPro"/>
</dbReference>
<dbReference type="InterPro" id="IPR043202">
    <property type="entry name" value="Band-7_stomatin-like"/>
</dbReference>
<dbReference type="OrthoDB" id="3592703at2759"/>
<reference evidence="4" key="1">
    <citation type="journal article" date="2010" name="Science">
        <title>Plasticity of animal genome architecture unmasked by rapid evolution of a pelagic tunicate.</title>
        <authorList>
            <person name="Denoeud F."/>
            <person name="Henriet S."/>
            <person name="Mungpakdee S."/>
            <person name="Aury J.M."/>
            <person name="Da Silva C."/>
            <person name="Brinkmann H."/>
            <person name="Mikhaleva J."/>
            <person name="Olsen L.C."/>
            <person name="Jubin C."/>
            <person name="Canestro C."/>
            <person name="Bouquet J.M."/>
            <person name="Danks G."/>
            <person name="Poulain J."/>
            <person name="Campsteijn C."/>
            <person name="Adamski M."/>
            <person name="Cross I."/>
            <person name="Yadetie F."/>
            <person name="Muffato M."/>
            <person name="Louis A."/>
            <person name="Butcher S."/>
            <person name="Tsagkogeorga G."/>
            <person name="Konrad A."/>
            <person name="Singh S."/>
            <person name="Jensen M.F."/>
            <person name="Cong E.H."/>
            <person name="Eikeseth-Otteraa H."/>
            <person name="Noel B."/>
            <person name="Anthouard V."/>
            <person name="Porcel B.M."/>
            <person name="Kachouri-Lafond R."/>
            <person name="Nishino A."/>
            <person name="Ugolini M."/>
            <person name="Chourrout P."/>
            <person name="Nishida H."/>
            <person name="Aasland R."/>
            <person name="Huzurbazar S."/>
            <person name="Westhof E."/>
            <person name="Delsuc F."/>
            <person name="Lehrach H."/>
            <person name="Reinhardt R."/>
            <person name="Weissenbach J."/>
            <person name="Roy S.W."/>
            <person name="Artiguenave F."/>
            <person name="Postlethwait J.H."/>
            <person name="Manak J.R."/>
            <person name="Thompson E.M."/>
            <person name="Jaillon O."/>
            <person name="Du Pasquier L."/>
            <person name="Boudinot P."/>
            <person name="Liberles D.A."/>
            <person name="Volff J.N."/>
            <person name="Philippe H."/>
            <person name="Lenhard B."/>
            <person name="Roest Crollius H."/>
            <person name="Wincker P."/>
            <person name="Chourrout D."/>
        </authorList>
    </citation>
    <scope>NUCLEOTIDE SEQUENCE [LARGE SCALE GENOMIC DNA]</scope>
</reference>
<sequence length="379" mass="41832">MKNVIKHGIVESEEKPMSFSENIVLGAAWTAVYLTLPISYFYVWKKRKENEEVIVTRLGRVQKRSKGSHLQKLPFIDSEVLISLDPKTSTINKHLLISLDYAAVMVGVEVIWRVSDAVVAYKSAENYEDCFLNAIRPALRRRIERTVIRVLATEQSTLECKLRSDFNFEGEIYGISVDAVSLEIEASATQPYLNPNEPAALPADPMAAILDKRNAGAPIQLNSSNIGNFGDALRSAGASLPPDLMEDIIGGLANHPGFANILQNMQLSSEKSPNSPDIISPLKTTSDIIAFFESKNLKLSKRLDLIIDDETFIITESGIHLSLDDADNQLVPAAEIKLAAEALIRLISKEETYLEACQAGKVTFSGDASLIKELLQKFQ</sequence>
<evidence type="ECO:0000259" key="3">
    <source>
        <dbReference type="Pfam" id="PF01145"/>
    </source>
</evidence>
<dbReference type="InterPro" id="IPR001107">
    <property type="entry name" value="Band_7"/>
</dbReference>
<accession>E4XLY6</accession>
<dbReference type="Pfam" id="PF01145">
    <property type="entry name" value="Band_7"/>
    <property type="match status" value="1"/>
</dbReference>
<dbReference type="PANTHER" id="PTHR10264:SF19">
    <property type="entry name" value="AT06885P-RELATED"/>
    <property type="match status" value="1"/>
</dbReference>
<dbReference type="Proteomes" id="UP000001307">
    <property type="component" value="Unassembled WGS sequence"/>
</dbReference>
<evidence type="ECO:0000256" key="1">
    <source>
        <dbReference type="ARBA" id="ARBA00008164"/>
    </source>
</evidence>
<organism evidence="4">
    <name type="scientific">Oikopleura dioica</name>
    <name type="common">Tunicate</name>
    <dbReference type="NCBI Taxonomy" id="34765"/>
    <lineage>
        <taxon>Eukaryota</taxon>
        <taxon>Metazoa</taxon>
        <taxon>Chordata</taxon>
        <taxon>Tunicata</taxon>
        <taxon>Appendicularia</taxon>
        <taxon>Copelata</taxon>
        <taxon>Oikopleuridae</taxon>
        <taxon>Oikopleura</taxon>
    </lineage>
</organism>